<evidence type="ECO:0000256" key="3">
    <source>
        <dbReference type="ARBA" id="ARBA00022630"/>
    </source>
</evidence>
<dbReference type="EMBL" id="JAXCEI010000002">
    <property type="protein sequence ID" value="MFA1538160.1"/>
    <property type="molecule type" value="Genomic_DNA"/>
</dbReference>
<dbReference type="InterPro" id="IPR037069">
    <property type="entry name" value="AcylCoA_DH/ox_N_sf"/>
</dbReference>
<dbReference type="Gene3D" id="2.40.110.10">
    <property type="entry name" value="Butyryl-CoA Dehydrogenase, subunit A, domain 2"/>
    <property type="match status" value="1"/>
</dbReference>
<dbReference type="InterPro" id="IPR009075">
    <property type="entry name" value="AcylCo_DH/oxidase_C"/>
</dbReference>
<dbReference type="SUPFAM" id="SSF47203">
    <property type="entry name" value="Acyl-CoA dehydrogenase C-terminal domain-like"/>
    <property type="match status" value="1"/>
</dbReference>
<keyword evidence="4 6" id="KW-0274">FAD</keyword>
<gene>
    <name evidence="10" type="ORF">SM611_04395</name>
</gene>
<evidence type="ECO:0000256" key="5">
    <source>
        <dbReference type="ARBA" id="ARBA00023002"/>
    </source>
</evidence>
<protein>
    <submittedName>
        <fullName evidence="10">Acyl-CoA dehydrogenase family protein</fullName>
    </submittedName>
</protein>
<dbReference type="Gene3D" id="1.20.140.10">
    <property type="entry name" value="Butyryl-CoA Dehydrogenase, subunit A, domain 3"/>
    <property type="match status" value="1"/>
</dbReference>
<organism evidence="10 11">
    <name type="scientific">Actinomadura monticuli</name>
    <dbReference type="NCBI Taxonomy" id="3097367"/>
    <lineage>
        <taxon>Bacteria</taxon>
        <taxon>Bacillati</taxon>
        <taxon>Actinomycetota</taxon>
        <taxon>Actinomycetes</taxon>
        <taxon>Streptosporangiales</taxon>
        <taxon>Thermomonosporaceae</taxon>
        <taxon>Actinomadura</taxon>
    </lineage>
</organism>
<dbReference type="Pfam" id="PF02771">
    <property type="entry name" value="Acyl-CoA_dh_N"/>
    <property type="match status" value="1"/>
</dbReference>
<dbReference type="PANTHER" id="PTHR43292">
    <property type="entry name" value="ACYL-COA DEHYDROGENASE"/>
    <property type="match status" value="1"/>
</dbReference>
<feature type="domain" description="Acyl-CoA dehydrogenase/oxidase N-terminal" evidence="9">
    <location>
        <begin position="16"/>
        <end position="127"/>
    </location>
</feature>
<dbReference type="RefSeq" id="WP_371947501.1">
    <property type="nucleotide sequence ID" value="NZ_JAXCEI010000002.1"/>
</dbReference>
<dbReference type="PANTHER" id="PTHR43292:SF4">
    <property type="entry name" value="ACYL-COA DEHYDROGENASE FADE34"/>
    <property type="match status" value="1"/>
</dbReference>
<evidence type="ECO:0000256" key="4">
    <source>
        <dbReference type="ARBA" id="ARBA00022827"/>
    </source>
</evidence>
<comment type="cofactor">
    <cofactor evidence="1 6">
        <name>FAD</name>
        <dbReference type="ChEBI" id="CHEBI:57692"/>
    </cofactor>
</comment>
<dbReference type="Pfam" id="PF00441">
    <property type="entry name" value="Acyl-CoA_dh_1"/>
    <property type="match status" value="1"/>
</dbReference>
<name>A0ABV4Q4T6_9ACTN</name>
<evidence type="ECO:0000259" key="7">
    <source>
        <dbReference type="Pfam" id="PF00441"/>
    </source>
</evidence>
<reference evidence="10 11" key="1">
    <citation type="submission" date="2023-11" db="EMBL/GenBank/DDBJ databases">
        <title>Actinomadura monticuli sp. nov., isolated from volcanic ash.</title>
        <authorList>
            <person name="Lee S.D."/>
            <person name="Yang H."/>
            <person name="Kim I.S."/>
        </authorList>
    </citation>
    <scope>NUCLEOTIDE SEQUENCE [LARGE SCALE GENOMIC DNA]</scope>
    <source>
        <strain evidence="10 11">DLS-62</strain>
    </source>
</reference>
<evidence type="ECO:0000256" key="2">
    <source>
        <dbReference type="ARBA" id="ARBA00009347"/>
    </source>
</evidence>
<dbReference type="Proteomes" id="UP001569963">
    <property type="component" value="Unassembled WGS sequence"/>
</dbReference>
<evidence type="ECO:0000313" key="11">
    <source>
        <dbReference type="Proteomes" id="UP001569963"/>
    </source>
</evidence>
<feature type="domain" description="Acyl-CoA oxidase/dehydrogenase middle" evidence="8">
    <location>
        <begin position="133"/>
        <end position="227"/>
    </location>
</feature>
<dbReference type="InterPro" id="IPR046373">
    <property type="entry name" value="Acyl-CoA_Oxase/DH_mid-dom_sf"/>
</dbReference>
<proteinExistence type="inferred from homology"/>
<feature type="domain" description="Acyl-CoA dehydrogenase/oxidase C-terminal" evidence="7">
    <location>
        <begin position="239"/>
        <end position="394"/>
    </location>
</feature>
<evidence type="ECO:0000259" key="8">
    <source>
        <dbReference type="Pfam" id="PF02770"/>
    </source>
</evidence>
<dbReference type="Gene3D" id="1.10.540.10">
    <property type="entry name" value="Acyl-CoA dehydrogenase/oxidase, N-terminal domain"/>
    <property type="match status" value="1"/>
</dbReference>
<sequence length="402" mass="44171">MRSSNAMEFGAGTPLEEFRERVRAFVAARAPGHKVRSGVRSPESEAELKELRRWTAELYAAGYVGADWPEEYGGEPGHDPLRQFVVGEEIARARAPMPASGGSLAANALIRFGTDEQKERYLPRIRSADDLWCQLFSEPEAGSDLASLRTTAVRDGDEWVVDGQKVWTTNGHWAQYGYLLARTDPGVPKHQGISAFVLDMRLPGVQVRPLRELTGTSDFNEVFFDGVRLPADALIGAPGQGWLIANLSLAEERNGVGVSVVQLQMAWEDLVALAREITVDGRPALDLDDVRQRLARFRAEVDACALLAHTSISRWRAGRERMIDAPATKLTFSELNLRMAEYAVSLPGALGVLTEEDPGAVAGGRWQDAYLYARAYTIAGGSSEIMRNIIAERALGLPREPR</sequence>
<dbReference type="InterPro" id="IPR013786">
    <property type="entry name" value="AcylCoA_DH/ox_N"/>
</dbReference>
<dbReference type="InterPro" id="IPR009100">
    <property type="entry name" value="AcylCoA_DH/oxidase_NM_dom_sf"/>
</dbReference>
<comment type="caution">
    <text evidence="10">The sequence shown here is derived from an EMBL/GenBank/DDBJ whole genome shotgun (WGS) entry which is preliminary data.</text>
</comment>
<dbReference type="InterPro" id="IPR052161">
    <property type="entry name" value="Mycobact_Acyl-CoA_DH"/>
</dbReference>
<accession>A0ABV4Q4T6</accession>
<keyword evidence="11" id="KW-1185">Reference proteome</keyword>
<evidence type="ECO:0000256" key="6">
    <source>
        <dbReference type="RuleBase" id="RU362125"/>
    </source>
</evidence>
<dbReference type="InterPro" id="IPR006091">
    <property type="entry name" value="Acyl-CoA_Oxase/DH_mid-dom"/>
</dbReference>
<dbReference type="SUPFAM" id="SSF56645">
    <property type="entry name" value="Acyl-CoA dehydrogenase NM domain-like"/>
    <property type="match status" value="1"/>
</dbReference>
<keyword evidence="3 6" id="KW-0285">Flavoprotein</keyword>
<evidence type="ECO:0000259" key="9">
    <source>
        <dbReference type="Pfam" id="PF02771"/>
    </source>
</evidence>
<dbReference type="InterPro" id="IPR036250">
    <property type="entry name" value="AcylCo_DH-like_C"/>
</dbReference>
<evidence type="ECO:0000256" key="1">
    <source>
        <dbReference type="ARBA" id="ARBA00001974"/>
    </source>
</evidence>
<evidence type="ECO:0000313" key="10">
    <source>
        <dbReference type="EMBL" id="MFA1538160.1"/>
    </source>
</evidence>
<comment type="similarity">
    <text evidence="2 6">Belongs to the acyl-CoA dehydrogenase family.</text>
</comment>
<keyword evidence="5 6" id="KW-0560">Oxidoreductase</keyword>
<dbReference type="Pfam" id="PF02770">
    <property type="entry name" value="Acyl-CoA_dh_M"/>
    <property type="match status" value="1"/>
</dbReference>